<dbReference type="Pfam" id="PF07727">
    <property type="entry name" value="RVT_2"/>
    <property type="match status" value="1"/>
</dbReference>
<dbReference type="Proteomes" id="UP000026915">
    <property type="component" value="Chromosome 1"/>
</dbReference>
<dbReference type="InParanoid" id="A0A061DUU5"/>
<name>A0A061DUU5_THECC</name>
<dbReference type="EMBL" id="CM001879">
    <property type="protein sequence ID" value="EOX93753.1"/>
    <property type="molecule type" value="Genomic_DNA"/>
</dbReference>
<dbReference type="HOGENOM" id="CLU_536844_0_0_1"/>
<evidence type="ECO:0000313" key="3">
    <source>
        <dbReference type="Proteomes" id="UP000026915"/>
    </source>
</evidence>
<dbReference type="SUPFAM" id="SSF56672">
    <property type="entry name" value="DNA/RNA polymerases"/>
    <property type="match status" value="1"/>
</dbReference>
<proteinExistence type="predicted"/>
<keyword evidence="3" id="KW-1185">Reference proteome</keyword>
<gene>
    <name evidence="2" type="ORF">TCM_002671</name>
</gene>
<feature type="domain" description="Reverse transcriptase Ty1/copia-type" evidence="1">
    <location>
        <begin position="355"/>
        <end position="508"/>
    </location>
</feature>
<protein>
    <recommendedName>
        <fullName evidence="1">Reverse transcriptase Ty1/copia-type domain-containing protein</fullName>
    </recommendedName>
</protein>
<dbReference type="AlphaFoldDB" id="A0A061DUU5"/>
<reference evidence="2 3" key="1">
    <citation type="journal article" date="2013" name="Genome Biol.">
        <title>The genome sequence of the most widely cultivated cacao type and its use to identify candidate genes regulating pod color.</title>
        <authorList>
            <person name="Motamayor J.C."/>
            <person name="Mockaitis K."/>
            <person name="Schmutz J."/>
            <person name="Haiminen N."/>
            <person name="Iii D.L."/>
            <person name="Cornejo O."/>
            <person name="Findley S.D."/>
            <person name="Zheng P."/>
            <person name="Utro F."/>
            <person name="Royaert S."/>
            <person name="Saski C."/>
            <person name="Jenkins J."/>
            <person name="Podicheti R."/>
            <person name="Zhao M."/>
            <person name="Scheffler B.E."/>
            <person name="Stack J.C."/>
            <person name="Feltus F.A."/>
            <person name="Mustiga G.M."/>
            <person name="Amores F."/>
            <person name="Phillips W."/>
            <person name="Marelli J.P."/>
            <person name="May G.D."/>
            <person name="Shapiro H."/>
            <person name="Ma J."/>
            <person name="Bustamante C.D."/>
            <person name="Schnell R.J."/>
            <person name="Main D."/>
            <person name="Gilbert D."/>
            <person name="Parida L."/>
            <person name="Kuhn D.N."/>
        </authorList>
    </citation>
    <scope>NUCLEOTIDE SEQUENCE [LARGE SCALE GENOMIC DNA]</scope>
    <source>
        <strain evidence="3">cv. Matina 1-6</strain>
    </source>
</reference>
<dbReference type="InterPro" id="IPR013103">
    <property type="entry name" value="RVT_2"/>
</dbReference>
<dbReference type="InterPro" id="IPR043502">
    <property type="entry name" value="DNA/RNA_pol_sf"/>
</dbReference>
<evidence type="ECO:0000259" key="1">
    <source>
        <dbReference type="Pfam" id="PF07727"/>
    </source>
</evidence>
<dbReference type="Pfam" id="PF14223">
    <property type="entry name" value="Retrotran_gag_2"/>
    <property type="match status" value="1"/>
</dbReference>
<accession>A0A061DUU5</accession>
<dbReference type="STRING" id="3641.A0A061DUU5"/>
<dbReference type="Gramene" id="EOX93753">
    <property type="protein sequence ID" value="EOX93753"/>
    <property type="gene ID" value="TCM_002671"/>
</dbReference>
<dbReference type="PANTHER" id="PTHR35317">
    <property type="entry name" value="OS04G0629600 PROTEIN"/>
    <property type="match status" value="1"/>
</dbReference>
<sequence length="508" mass="58649">MYVLNLSRQFELMRMKEDESIRVYAYKVMSLVNQLRVLGEEVSDKRVVNKMLVNLPKRFEAKISSLEDSKNLTKISLNELVSPLLAQEQKRALKCENTIENGLVAKTKCLSINGESTKKLGSKGSKPIGDGKQGKKQDKACNQLGHVEKVCKVKKTDVKNKKVVAEEIGESDEVLFMAKLEDQPIEKNTWLINNGYSNHLTDQNLLSVGQLNENHYALLFKNKQCIIFEPHGVELMTIKTRNKCYPLNLLKTEHRVFVSEVDTSETWHRRETLVKTSLVDDSKTINTEDESLVVRGTRSLQDIYGKCKLVMAEPTYYKYAHLDRNWQEAMDVEIKMIKKNGTWIITDRLENQKVIVTRHDIIRMLAALVAKEGRKIYHLDMNPAFLNGYLNKDIYIDQLERYKEPGFEGKVCKLIKAMYGLKQAPRAWYEWMDNHLKSQGFVKSITKSTLYVKKSNESVVLIVALYVDDLLVTRPENDCLEDFKSQMKTDFEMIDLGQMVYFLGMEFI</sequence>
<dbReference type="eggNOG" id="KOG0017">
    <property type="taxonomic scope" value="Eukaryota"/>
</dbReference>
<organism evidence="2 3">
    <name type="scientific">Theobroma cacao</name>
    <name type="common">Cacao</name>
    <name type="synonym">Cocoa</name>
    <dbReference type="NCBI Taxonomy" id="3641"/>
    <lineage>
        <taxon>Eukaryota</taxon>
        <taxon>Viridiplantae</taxon>
        <taxon>Streptophyta</taxon>
        <taxon>Embryophyta</taxon>
        <taxon>Tracheophyta</taxon>
        <taxon>Spermatophyta</taxon>
        <taxon>Magnoliopsida</taxon>
        <taxon>eudicotyledons</taxon>
        <taxon>Gunneridae</taxon>
        <taxon>Pentapetalae</taxon>
        <taxon>rosids</taxon>
        <taxon>malvids</taxon>
        <taxon>Malvales</taxon>
        <taxon>Malvaceae</taxon>
        <taxon>Byttnerioideae</taxon>
        <taxon>Theobroma</taxon>
    </lineage>
</organism>
<evidence type="ECO:0000313" key="2">
    <source>
        <dbReference type="EMBL" id="EOX93753.1"/>
    </source>
</evidence>
<dbReference type="PANTHER" id="PTHR35317:SF31">
    <property type="entry name" value="DUF4219 DOMAIN-CONTAINING PROTEIN"/>
    <property type="match status" value="1"/>
</dbReference>